<evidence type="ECO:0000313" key="2">
    <source>
        <dbReference type="EMBL" id="GJT00278.1"/>
    </source>
</evidence>
<proteinExistence type="predicted"/>
<keyword evidence="1" id="KW-0472">Membrane</keyword>
<feature type="transmembrane region" description="Helical" evidence="1">
    <location>
        <begin position="51"/>
        <end position="70"/>
    </location>
</feature>
<sequence length="128" mass="14040">MTTSKLPSLIGMRSISKGRHTLLLVVDYFHLAGLLFWHSCSNAYLVANITLPVQTIVGVAVVVVATGAVVESSSVVKLSFVVTRYLHWSWAYAFHQDKASSIKVPLANVTLFSSAYLLRENTDSVRSN</sequence>
<organism evidence="2 3">
    <name type="scientific">Tanacetum coccineum</name>
    <dbReference type="NCBI Taxonomy" id="301880"/>
    <lineage>
        <taxon>Eukaryota</taxon>
        <taxon>Viridiplantae</taxon>
        <taxon>Streptophyta</taxon>
        <taxon>Embryophyta</taxon>
        <taxon>Tracheophyta</taxon>
        <taxon>Spermatophyta</taxon>
        <taxon>Magnoliopsida</taxon>
        <taxon>eudicotyledons</taxon>
        <taxon>Gunneridae</taxon>
        <taxon>Pentapetalae</taxon>
        <taxon>asterids</taxon>
        <taxon>campanulids</taxon>
        <taxon>Asterales</taxon>
        <taxon>Asteraceae</taxon>
        <taxon>Asteroideae</taxon>
        <taxon>Anthemideae</taxon>
        <taxon>Anthemidinae</taxon>
        <taxon>Tanacetum</taxon>
    </lineage>
</organism>
<feature type="transmembrane region" description="Helical" evidence="1">
    <location>
        <begin position="21"/>
        <end position="39"/>
    </location>
</feature>
<keyword evidence="1" id="KW-1133">Transmembrane helix</keyword>
<reference evidence="2" key="2">
    <citation type="submission" date="2022-01" db="EMBL/GenBank/DDBJ databases">
        <authorList>
            <person name="Yamashiro T."/>
            <person name="Shiraishi A."/>
            <person name="Satake H."/>
            <person name="Nakayama K."/>
        </authorList>
    </citation>
    <scope>NUCLEOTIDE SEQUENCE</scope>
</reference>
<evidence type="ECO:0000256" key="1">
    <source>
        <dbReference type="SAM" id="Phobius"/>
    </source>
</evidence>
<accession>A0ABQ5AD97</accession>
<reference evidence="2" key="1">
    <citation type="journal article" date="2022" name="Int. J. Mol. Sci.">
        <title>Draft Genome of Tanacetum Coccineum: Genomic Comparison of Closely Related Tanacetum-Family Plants.</title>
        <authorList>
            <person name="Yamashiro T."/>
            <person name="Shiraishi A."/>
            <person name="Nakayama K."/>
            <person name="Satake H."/>
        </authorList>
    </citation>
    <scope>NUCLEOTIDE SEQUENCE</scope>
</reference>
<keyword evidence="1" id="KW-0812">Transmembrane</keyword>
<name>A0ABQ5AD97_9ASTR</name>
<comment type="caution">
    <text evidence="2">The sequence shown here is derived from an EMBL/GenBank/DDBJ whole genome shotgun (WGS) entry which is preliminary data.</text>
</comment>
<dbReference type="EMBL" id="BQNB010012183">
    <property type="protein sequence ID" value="GJT00278.1"/>
    <property type="molecule type" value="Genomic_DNA"/>
</dbReference>
<gene>
    <name evidence="2" type="ORF">Tco_0821447</name>
</gene>
<dbReference type="Proteomes" id="UP001151760">
    <property type="component" value="Unassembled WGS sequence"/>
</dbReference>
<protein>
    <submittedName>
        <fullName evidence="2">Uncharacterized protein</fullName>
    </submittedName>
</protein>
<keyword evidence="3" id="KW-1185">Reference proteome</keyword>
<evidence type="ECO:0000313" key="3">
    <source>
        <dbReference type="Proteomes" id="UP001151760"/>
    </source>
</evidence>